<evidence type="ECO:0000313" key="2">
    <source>
        <dbReference type="EMBL" id="GJQ13857.1"/>
    </source>
</evidence>
<sequence>MCAAILQKKEKDKYIESSSVASLPVISPCNREHTSLTIEGNSANAESTLQTCTNTQYSDYQYDSNLTTIKCEAEKSQETRELKRERSRRLAREFRARKKEEILHYRAVIVSLTNKVREMTIENRRLQHSIDELKSSSIYSTRSYFDMDNGSSRKEQIIQLQKQVLQLQLLLSNLSSSQRQADYIQVPTHSDGLKTFKENESRSFTLPPLKTEMFQNASPYSIVPEPETSPRQLNTPRLNEVVFSYCTMDTGTASQIVTFPTDGNY</sequence>
<reference evidence="2" key="1">
    <citation type="journal article" date="2022" name="Proc. Natl. Acad. Sci. U.S.A.">
        <title>Life cycle and functional genomics of the unicellular red alga Galdieria for elucidating algal and plant evolution and industrial use.</title>
        <authorList>
            <person name="Hirooka S."/>
            <person name="Itabashi T."/>
            <person name="Ichinose T.M."/>
            <person name="Onuma R."/>
            <person name="Fujiwara T."/>
            <person name="Yamashita S."/>
            <person name="Jong L.W."/>
            <person name="Tomita R."/>
            <person name="Iwane A.H."/>
            <person name="Miyagishima S.Y."/>
        </authorList>
    </citation>
    <scope>NUCLEOTIDE SEQUENCE</scope>
    <source>
        <strain evidence="2">NBRC 102759</strain>
    </source>
</reference>
<evidence type="ECO:0000313" key="3">
    <source>
        <dbReference type="Proteomes" id="UP001061958"/>
    </source>
</evidence>
<dbReference type="OrthoDB" id="10488190at2759"/>
<comment type="caution">
    <text evidence="2">The sequence shown here is derived from an EMBL/GenBank/DDBJ whole genome shotgun (WGS) entry which is preliminary data.</text>
</comment>
<reference evidence="2" key="2">
    <citation type="submission" date="2022-01" db="EMBL/GenBank/DDBJ databases">
        <authorList>
            <person name="Hirooka S."/>
            <person name="Miyagishima S.Y."/>
        </authorList>
    </citation>
    <scope>NUCLEOTIDE SEQUENCE</scope>
    <source>
        <strain evidence="2">NBRC 102759</strain>
    </source>
</reference>
<dbReference type="EMBL" id="BQMJ01000048">
    <property type="protein sequence ID" value="GJQ13857.1"/>
    <property type="molecule type" value="Genomic_DNA"/>
</dbReference>
<evidence type="ECO:0000256" key="1">
    <source>
        <dbReference type="SAM" id="Coils"/>
    </source>
</evidence>
<keyword evidence="3" id="KW-1185">Reference proteome</keyword>
<name>A0A9C7Q292_9RHOD</name>
<dbReference type="AlphaFoldDB" id="A0A9C7Q292"/>
<gene>
    <name evidence="2" type="ORF">GpartN1_g5648.t1</name>
</gene>
<evidence type="ECO:0008006" key="4">
    <source>
        <dbReference type="Google" id="ProtNLM"/>
    </source>
</evidence>
<accession>A0A9C7Q292</accession>
<dbReference type="Proteomes" id="UP001061958">
    <property type="component" value="Unassembled WGS sequence"/>
</dbReference>
<keyword evidence="1" id="KW-0175">Coiled coil</keyword>
<feature type="coiled-coil region" evidence="1">
    <location>
        <begin position="109"/>
        <end position="136"/>
    </location>
</feature>
<proteinExistence type="predicted"/>
<dbReference type="CDD" id="cd14686">
    <property type="entry name" value="bZIP"/>
    <property type="match status" value="1"/>
</dbReference>
<protein>
    <recommendedName>
        <fullName evidence="4">BZIP domain-containing protein</fullName>
    </recommendedName>
</protein>
<organism evidence="2 3">
    <name type="scientific">Galdieria partita</name>
    <dbReference type="NCBI Taxonomy" id="83374"/>
    <lineage>
        <taxon>Eukaryota</taxon>
        <taxon>Rhodophyta</taxon>
        <taxon>Bangiophyceae</taxon>
        <taxon>Galdieriales</taxon>
        <taxon>Galdieriaceae</taxon>
        <taxon>Galdieria</taxon>
    </lineage>
</organism>